<keyword evidence="3" id="KW-1185">Reference proteome</keyword>
<dbReference type="Pfam" id="PF04294">
    <property type="entry name" value="VanW"/>
    <property type="match status" value="1"/>
</dbReference>
<dbReference type="PANTHER" id="PTHR35788:SF1">
    <property type="entry name" value="EXPORTED PROTEIN"/>
    <property type="match status" value="1"/>
</dbReference>
<evidence type="ECO:0000256" key="1">
    <source>
        <dbReference type="SAM" id="MobiDB-lite"/>
    </source>
</evidence>
<dbReference type="InterPro" id="IPR007391">
    <property type="entry name" value="Vancomycin_resist_VanW"/>
</dbReference>
<dbReference type="InterPro" id="IPR052913">
    <property type="entry name" value="Glycopeptide_resist_protein"/>
</dbReference>
<dbReference type="RefSeq" id="WP_204540436.1">
    <property type="nucleotide sequence ID" value="NZ_JAFBFI010000004.1"/>
</dbReference>
<protein>
    <recommendedName>
        <fullName evidence="4">G5 domain-containing protein</fullName>
    </recommendedName>
</protein>
<proteinExistence type="predicted"/>
<evidence type="ECO:0000313" key="2">
    <source>
        <dbReference type="EMBL" id="MBM7691937.1"/>
    </source>
</evidence>
<evidence type="ECO:0000313" key="3">
    <source>
        <dbReference type="Proteomes" id="UP000823486"/>
    </source>
</evidence>
<dbReference type="EMBL" id="JAFBFI010000004">
    <property type="protein sequence ID" value="MBM7691937.1"/>
    <property type="molecule type" value="Genomic_DNA"/>
</dbReference>
<feature type="region of interest" description="Disordered" evidence="1">
    <location>
        <begin position="383"/>
        <end position="440"/>
    </location>
</feature>
<organism evidence="2 3">
    <name type="scientific">Peribacillus deserti</name>
    <dbReference type="NCBI Taxonomy" id="673318"/>
    <lineage>
        <taxon>Bacteria</taxon>
        <taxon>Bacillati</taxon>
        <taxon>Bacillota</taxon>
        <taxon>Bacilli</taxon>
        <taxon>Bacillales</taxon>
        <taxon>Bacillaceae</taxon>
        <taxon>Peribacillus</taxon>
    </lineage>
</organism>
<comment type="caution">
    <text evidence="2">The sequence shown here is derived from an EMBL/GenBank/DDBJ whole genome shotgun (WGS) entry which is preliminary data.</text>
</comment>
<sequence>MGLSHNFYRVFLLLLISAIMVTFLSKAGTYAYENVFLETNGFKQNTSIAGIDVSKQSNKEAAAKIKEKMIQWQGNSSLTLTLFDQEVEFPMGDIHFLISESVATADQGIENKLYTDVNQTRLIEMLQDIGEEELVSQIDIKRLKTEIENWAGTLAQSNQIIYLEDMLVKNHQGKESFLSRSELSLKSGRSVDEWISNNHILTIQPGKSFSFLELVMSDNDHVLADDESSLIASAIYEAVLSSGLEVKERHTSTVLPDGIKPGYEAKIKRDESDLVLANESIYPYKIKLQTQNGRKLIVEVFGKDDSAWTYKARSGSYQSFEPKQIIQFKTGVINEQVINPGKPGYRIFIYRDVLDSNGKKLESKLMSQDFYLPVNKIMVKNKRPSIPENVTDSGINEDASENSLPEELESTHDENSLDSSTAEEEGQSDKNLSQETEEGE</sequence>
<accession>A0ABS2QFK2</accession>
<dbReference type="PANTHER" id="PTHR35788">
    <property type="entry name" value="EXPORTED PROTEIN-RELATED"/>
    <property type="match status" value="1"/>
</dbReference>
<dbReference type="Proteomes" id="UP000823486">
    <property type="component" value="Unassembled WGS sequence"/>
</dbReference>
<evidence type="ECO:0008006" key="4">
    <source>
        <dbReference type="Google" id="ProtNLM"/>
    </source>
</evidence>
<reference evidence="2 3" key="1">
    <citation type="submission" date="2021-01" db="EMBL/GenBank/DDBJ databases">
        <title>Genomic Encyclopedia of Type Strains, Phase IV (KMG-IV): sequencing the most valuable type-strain genomes for metagenomic binning, comparative biology and taxonomic classification.</title>
        <authorList>
            <person name="Goeker M."/>
        </authorList>
    </citation>
    <scope>NUCLEOTIDE SEQUENCE [LARGE SCALE GENOMIC DNA]</scope>
    <source>
        <strain evidence="2 3">DSM 105482</strain>
    </source>
</reference>
<feature type="compositionally biased region" description="Acidic residues" evidence="1">
    <location>
        <begin position="398"/>
        <end position="408"/>
    </location>
</feature>
<gene>
    <name evidence="2" type="ORF">JOC77_001347</name>
</gene>
<name>A0ABS2QFK2_9BACI</name>